<sequence length="80" mass="7976">MNSETIAFGVPFVGLLLGSGILVSGLFLGGLTLVPVLGGALGMLSIAALALAVARAASDGPSVTLTDRESGESRHVRKAK</sequence>
<dbReference type="RefSeq" id="WP_148855764.1">
    <property type="nucleotide sequence ID" value="NZ_PHNJ01000001.1"/>
</dbReference>
<protein>
    <submittedName>
        <fullName evidence="3">Uncharacterized protein</fullName>
    </submittedName>
</protein>
<evidence type="ECO:0000256" key="2">
    <source>
        <dbReference type="SAM" id="Phobius"/>
    </source>
</evidence>
<feature type="transmembrane region" description="Helical" evidence="2">
    <location>
        <begin position="6"/>
        <end position="29"/>
    </location>
</feature>
<gene>
    <name evidence="3" type="ORF">CV102_00570</name>
</gene>
<organism evidence="3 4">
    <name type="scientific">Natronococcus pandeyae</name>
    <dbReference type="NCBI Taxonomy" id="2055836"/>
    <lineage>
        <taxon>Archaea</taxon>
        <taxon>Methanobacteriati</taxon>
        <taxon>Methanobacteriota</taxon>
        <taxon>Stenosarchaea group</taxon>
        <taxon>Halobacteria</taxon>
        <taxon>Halobacteriales</taxon>
        <taxon>Natrialbaceae</taxon>
        <taxon>Natronococcus</taxon>
    </lineage>
</organism>
<evidence type="ECO:0000256" key="1">
    <source>
        <dbReference type="SAM" id="MobiDB-lite"/>
    </source>
</evidence>
<dbReference type="EMBL" id="PHNJ01000001">
    <property type="protein sequence ID" value="TYL40110.1"/>
    <property type="molecule type" value="Genomic_DNA"/>
</dbReference>
<dbReference type="Proteomes" id="UP000766904">
    <property type="component" value="Unassembled WGS sequence"/>
</dbReference>
<name>A0A8J8Q9Y1_9EURY</name>
<keyword evidence="2" id="KW-1133">Transmembrane helix</keyword>
<keyword evidence="2" id="KW-0472">Membrane</keyword>
<keyword evidence="2" id="KW-0812">Transmembrane</keyword>
<dbReference type="AlphaFoldDB" id="A0A8J8Q9Y1"/>
<reference evidence="3" key="1">
    <citation type="submission" date="2017-11" db="EMBL/GenBank/DDBJ databases">
        <authorList>
            <person name="Kajale S.C."/>
            <person name="Sharma A."/>
        </authorList>
    </citation>
    <scope>NUCLEOTIDE SEQUENCE</scope>
    <source>
        <strain evidence="3">LS1_42</strain>
    </source>
</reference>
<feature type="region of interest" description="Disordered" evidence="1">
    <location>
        <begin position="61"/>
        <end position="80"/>
    </location>
</feature>
<evidence type="ECO:0000313" key="3">
    <source>
        <dbReference type="EMBL" id="TYL40110.1"/>
    </source>
</evidence>
<proteinExistence type="predicted"/>
<feature type="transmembrane region" description="Helical" evidence="2">
    <location>
        <begin position="36"/>
        <end position="57"/>
    </location>
</feature>
<keyword evidence="4" id="KW-1185">Reference proteome</keyword>
<comment type="caution">
    <text evidence="3">The sequence shown here is derived from an EMBL/GenBank/DDBJ whole genome shotgun (WGS) entry which is preliminary data.</text>
</comment>
<evidence type="ECO:0000313" key="4">
    <source>
        <dbReference type="Proteomes" id="UP000766904"/>
    </source>
</evidence>
<accession>A0A8J8Q9Y1</accession>